<proteinExistence type="predicted"/>
<evidence type="ECO:0000259" key="1">
    <source>
        <dbReference type="PROSITE" id="PS50104"/>
    </source>
</evidence>
<dbReference type="AlphaFoldDB" id="A0A1D8CX62"/>
<dbReference type="PROSITE" id="PS50104">
    <property type="entry name" value="TIR"/>
    <property type="match status" value="2"/>
</dbReference>
<dbReference type="GO" id="GO:0007165">
    <property type="term" value="P:signal transduction"/>
    <property type="evidence" value="ECO:0007669"/>
    <property type="project" value="InterPro"/>
</dbReference>
<feature type="domain" description="TIR" evidence="1">
    <location>
        <begin position="169"/>
        <end position="311"/>
    </location>
</feature>
<evidence type="ECO:0000313" key="2">
    <source>
        <dbReference type="EMBL" id="AOS83510.1"/>
    </source>
</evidence>
<dbReference type="Pfam" id="PF13676">
    <property type="entry name" value="TIR_2"/>
    <property type="match status" value="2"/>
</dbReference>
<dbReference type="EMBL" id="CP017305">
    <property type="protein sequence ID" value="AOS83510.1"/>
    <property type="molecule type" value="Genomic_DNA"/>
</dbReference>
<dbReference type="RefSeq" id="WP_069809227.1">
    <property type="nucleotide sequence ID" value="NZ_CP017305.1"/>
</dbReference>
<dbReference type="Proteomes" id="UP000095185">
    <property type="component" value="Chromosome"/>
</dbReference>
<evidence type="ECO:0000313" key="3">
    <source>
        <dbReference type="Proteomes" id="UP000095185"/>
    </source>
</evidence>
<accession>A0A1D8CX62</accession>
<dbReference type="InterPro" id="IPR000157">
    <property type="entry name" value="TIR_dom"/>
</dbReference>
<feature type="domain" description="TIR" evidence="1">
    <location>
        <begin position="4"/>
        <end position="136"/>
    </location>
</feature>
<gene>
    <name evidence="2" type="ORF">BIU88_04750</name>
</gene>
<dbReference type="SMART" id="SM00255">
    <property type="entry name" value="TIR"/>
    <property type="match status" value="2"/>
</dbReference>
<reference evidence="2" key="1">
    <citation type="submission" date="2016-09" db="EMBL/GenBank/DDBJ databases">
        <title>Genome sequence of Chlorobaculum limnaeum.</title>
        <authorList>
            <person name="Liu Z."/>
            <person name="Tank M."/>
            <person name="Bryant D.A."/>
        </authorList>
    </citation>
    <scope>NUCLEOTIDE SEQUENCE [LARGE SCALE GENOMIC DNA]</scope>
    <source>
        <strain evidence="2">DSM 1677</strain>
    </source>
</reference>
<dbReference type="Gene3D" id="3.40.50.10140">
    <property type="entry name" value="Toll/interleukin-1 receptor homology (TIR) domain"/>
    <property type="match status" value="2"/>
</dbReference>
<dbReference type="SUPFAM" id="SSF52200">
    <property type="entry name" value="Toll/Interleukin receptor TIR domain"/>
    <property type="match status" value="2"/>
</dbReference>
<sequence length="343" mass="39506">MAQDQKDFFISYTSADRQWAEWIAWHLEKAGYSTVIQAWDFRAGGNFILEMDRATKDTGRTIAVLSERYQQALYTQPEWAATFFLDPTGQQRRLIPVRIEDVKPEGLFASLIYIDLAGLPEESAKKKLLADIQATMSSEPARLLSVTGFSVKAETSSSAVESRQDITNSAVEVFISYSHKDENHRNELAKHLNLLKRQNIIQTWYDREINAGNEWKIEIDKHLNSAQIILLLVSCDFLASDYCYDIEMTRALERHDNGEARVIPVILRPVDWKGAPFSNLKALPKDAKPVSSWGDIDDAYMDISMEIRRVAEERRSVYSMKERQEKIKRYIKGHRFLKTHVIN</sequence>
<dbReference type="KEGG" id="clz:BIU88_04750"/>
<dbReference type="STRING" id="274537.BIU88_04750"/>
<dbReference type="InterPro" id="IPR035897">
    <property type="entry name" value="Toll_tir_struct_dom_sf"/>
</dbReference>
<name>A0A1D8CX62_CHLLM</name>
<protein>
    <recommendedName>
        <fullName evidence="1">TIR domain-containing protein</fullName>
    </recommendedName>
</protein>
<keyword evidence="3" id="KW-1185">Reference proteome</keyword>
<organism evidence="2 3">
    <name type="scientific">Chlorobaculum limnaeum</name>
    <dbReference type="NCBI Taxonomy" id="274537"/>
    <lineage>
        <taxon>Bacteria</taxon>
        <taxon>Pseudomonadati</taxon>
        <taxon>Chlorobiota</taxon>
        <taxon>Chlorobiia</taxon>
        <taxon>Chlorobiales</taxon>
        <taxon>Chlorobiaceae</taxon>
        <taxon>Chlorobaculum</taxon>
    </lineage>
</organism>